<dbReference type="GO" id="GO:0005524">
    <property type="term" value="F:ATP binding"/>
    <property type="evidence" value="ECO:0007669"/>
    <property type="project" value="InterPro"/>
</dbReference>
<dbReference type="PROSITE" id="PS50011">
    <property type="entry name" value="PROTEIN_KINASE_DOM"/>
    <property type="match status" value="1"/>
</dbReference>
<sequence length="96" mass="11126">MFGMLDYFAPEVFTEQLVSTSIDLWVLVVSVMELYYGAHPFDPKSWSQVAKNIKFNKLNFLWLFFNLNIVTHVIRKTVLTTHTLLSKKATMRGVTP</sequence>
<organism evidence="2 3">
    <name type="scientific">Dinothrombium tinctorium</name>
    <dbReference type="NCBI Taxonomy" id="1965070"/>
    <lineage>
        <taxon>Eukaryota</taxon>
        <taxon>Metazoa</taxon>
        <taxon>Ecdysozoa</taxon>
        <taxon>Arthropoda</taxon>
        <taxon>Chelicerata</taxon>
        <taxon>Arachnida</taxon>
        <taxon>Acari</taxon>
        <taxon>Acariformes</taxon>
        <taxon>Trombidiformes</taxon>
        <taxon>Prostigmata</taxon>
        <taxon>Anystina</taxon>
        <taxon>Parasitengona</taxon>
        <taxon>Trombidioidea</taxon>
        <taxon>Trombidiidae</taxon>
        <taxon>Dinothrombium</taxon>
    </lineage>
</organism>
<dbReference type="OrthoDB" id="541276at2759"/>
<dbReference type="InterPro" id="IPR000719">
    <property type="entry name" value="Prot_kinase_dom"/>
</dbReference>
<dbReference type="Proteomes" id="UP000285301">
    <property type="component" value="Unassembled WGS sequence"/>
</dbReference>
<dbReference type="GO" id="GO:0004672">
    <property type="term" value="F:protein kinase activity"/>
    <property type="evidence" value="ECO:0007669"/>
    <property type="project" value="InterPro"/>
</dbReference>
<comment type="caution">
    <text evidence="2">The sequence shown here is derived from an EMBL/GenBank/DDBJ whole genome shotgun (WGS) entry which is preliminary data.</text>
</comment>
<protein>
    <recommendedName>
        <fullName evidence="1">Protein kinase domain-containing protein</fullName>
    </recommendedName>
</protein>
<reference evidence="2 3" key="1">
    <citation type="journal article" date="2018" name="Gigascience">
        <title>Genomes of trombidid mites reveal novel predicted allergens and laterally-transferred genes associated with secondary metabolism.</title>
        <authorList>
            <person name="Dong X."/>
            <person name="Chaisiri K."/>
            <person name="Xia D."/>
            <person name="Armstrong S.D."/>
            <person name="Fang Y."/>
            <person name="Donnelly M.J."/>
            <person name="Kadowaki T."/>
            <person name="McGarry J.W."/>
            <person name="Darby A.C."/>
            <person name="Makepeace B.L."/>
        </authorList>
    </citation>
    <scope>NUCLEOTIDE SEQUENCE [LARGE SCALE GENOMIC DNA]</scope>
    <source>
        <strain evidence="2">UoL-WK</strain>
    </source>
</reference>
<dbReference type="EMBL" id="NCKU01006205">
    <property type="protein sequence ID" value="RWS03734.1"/>
    <property type="molecule type" value="Genomic_DNA"/>
</dbReference>
<gene>
    <name evidence="2" type="ORF">B4U79_18405</name>
</gene>
<dbReference type="InterPro" id="IPR011009">
    <property type="entry name" value="Kinase-like_dom_sf"/>
</dbReference>
<evidence type="ECO:0000313" key="2">
    <source>
        <dbReference type="EMBL" id="RWS03734.1"/>
    </source>
</evidence>
<dbReference type="SUPFAM" id="SSF56112">
    <property type="entry name" value="Protein kinase-like (PK-like)"/>
    <property type="match status" value="1"/>
</dbReference>
<evidence type="ECO:0000259" key="1">
    <source>
        <dbReference type="PROSITE" id="PS50011"/>
    </source>
</evidence>
<name>A0A443QL33_9ACAR</name>
<accession>A0A443QL33</accession>
<evidence type="ECO:0000313" key="3">
    <source>
        <dbReference type="Proteomes" id="UP000285301"/>
    </source>
</evidence>
<dbReference type="Gene3D" id="1.10.510.10">
    <property type="entry name" value="Transferase(Phosphotransferase) domain 1"/>
    <property type="match status" value="1"/>
</dbReference>
<proteinExistence type="predicted"/>
<keyword evidence="3" id="KW-1185">Reference proteome</keyword>
<feature type="domain" description="Protein kinase" evidence="1">
    <location>
        <begin position="1"/>
        <end position="96"/>
    </location>
</feature>
<dbReference type="AlphaFoldDB" id="A0A443QL33"/>